<reference evidence="1" key="1">
    <citation type="journal article" date="2008" name="J. Bacteriol.">
        <title>Genetic and functional properties of the self-transmissible Yersinia enterocolitica plasmid pYE854, which mobilizes the virulence plasmid pYV.</title>
        <authorList>
            <person name="Hammerl J.A."/>
            <person name="Klein I."/>
            <person name="Lanka E."/>
            <person name="Appel B."/>
            <person name="Hertwig S."/>
        </authorList>
    </citation>
    <scope>NUCLEOTIDE SEQUENCE [LARGE SCALE GENOMIC DNA]</scope>
    <source>
        <strain evidence="1">29854</strain>
        <plasmid evidence="1">pYE854</plasmid>
    </source>
</reference>
<evidence type="ECO:0000313" key="1">
    <source>
        <dbReference type="EMBL" id="CAP20180.1"/>
    </source>
</evidence>
<organism evidence="1">
    <name type="scientific">Yersinia enterocolitica</name>
    <dbReference type="NCBI Taxonomy" id="630"/>
    <lineage>
        <taxon>Bacteria</taxon>
        <taxon>Pseudomonadati</taxon>
        <taxon>Pseudomonadota</taxon>
        <taxon>Gammaproteobacteria</taxon>
        <taxon>Enterobacterales</taxon>
        <taxon>Yersiniaceae</taxon>
        <taxon>Yersinia</taxon>
    </lineage>
</organism>
<accession>B0RKS3</accession>
<sequence>MIVPGCLLFPSASAPIRRHLNKIGLYYYLLPIRQHPVHALPLQILYDFGIPLKSWQ</sequence>
<dbReference type="EMBL" id="AM905950">
    <property type="protein sequence ID" value="CAP20180.1"/>
    <property type="molecule type" value="Genomic_DNA"/>
</dbReference>
<geneLocation type="plasmid" evidence="1">
    <name>pYE854</name>
</geneLocation>
<dbReference type="AlphaFoldDB" id="B0RKS3"/>
<proteinExistence type="predicted"/>
<protein>
    <submittedName>
        <fullName evidence="1">Uncharacterized protein</fullName>
    </submittedName>
</protein>
<name>B0RKS3_YEREN</name>
<keyword evidence="1" id="KW-0614">Plasmid</keyword>